<feature type="transmembrane region" description="Helical" evidence="1">
    <location>
        <begin position="6"/>
        <end position="26"/>
    </location>
</feature>
<name>A0AAF3EFC4_9BILA</name>
<keyword evidence="1" id="KW-0472">Membrane</keyword>
<accession>A0AAF3EFC4</accession>
<dbReference type="InterPro" id="IPR027417">
    <property type="entry name" value="P-loop_NTPase"/>
</dbReference>
<evidence type="ECO:0000313" key="3">
    <source>
        <dbReference type="WBParaSite" id="MBELARI_LOCUS12693"/>
    </source>
</evidence>
<proteinExistence type="predicted"/>
<dbReference type="Gene3D" id="3.40.50.300">
    <property type="entry name" value="P-loop containing nucleotide triphosphate hydrolases"/>
    <property type="match status" value="1"/>
</dbReference>
<dbReference type="PANTHER" id="PTHR33844:SF1">
    <property type="entry name" value="SULFOTRANSFERASE DOMAIN-CONTAINING PROTEIN"/>
    <property type="match status" value="1"/>
</dbReference>
<organism evidence="2 3">
    <name type="scientific">Mesorhabditis belari</name>
    <dbReference type="NCBI Taxonomy" id="2138241"/>
    <lineage>
        <taxon>Eukaryota</taxon>
        <taxon>Metazoa</taxon>
        <taxon>Ecdysozoa</taxon>
        <taxon>Nematoda</taxon>
        <taxon>Chromadorea</taxon>
        <taxon>Rhabditida</taxon>
        <taxon>Rhabditina</taxon>
        <taxon>Rhabditomorpha</taxon>
        <taxon>Rhabditoidea</taxon>
        <taxon>Rhabditidae</taxon>
        <taxon>Mesorhabditinae</taxon>
        <taxon>Mesorhabditis</taxon>
    </lineage>
</organism>
<dbReference type="PANTHER" id="PTHR33844">
    <property type="entry name" value="SULFOTRANSFER_1 DOMAIN-CONTAINING PROTEIN"/>
    <property type="match status" value="1"/>
</dbReference>
<keyword evidence="1" id="KW-1133">Transmembrane helix</keyword>
<sequence>MGRIEAIFRLQLFTVYFFFIKFFVFLQNLYRRLVKIDEIPEGKARLSSILYRQKRDIEEIAREIDFLTVHNSFVDTKLLEGNYWTLYSLTKDFAYFVLLPKPVTYYNSQRSPFVYVQLFDEALLLAEMSRKEFERFAGELAKNPQPETIYYTNTARCGSTLLAKMLHCEGKSHCTAEPYPIPNLSIGLDEGYFTREDVKTLLPHVITVLRKDVPVDQVFILKTECTGVRLVEFTDEIPNFRNLFSFRKNGIDSVERILKREEIGDLLTAIYLASPQLCNWIYGFLSGMEGKHYQRLKPDTDKKRSAIVYAAPYGTYLKNEERFLMPCVWFHDIIHNTEGLLREIFRNIGIPEDLAVEQAKWKGEDSQKGTFLSQEALRHIETPMMKENERNLMEEYATVLGVPLETLLSKEKDPIIEKNPKI</sequence>
<keyword evidence="1" id="KW-0812">Transmembrane</keyword>
<dbReference type="SUPFAM" id="SSF52540">
    <property type="entry name" value="P-loop containing nucleoside triphosphate hydrolases"/>
    <property type="match status" value="1"/>
</dbReference>
<protein>
    <submittedName>
        <fullName evidence="3">Sulfotransferase</fullName>
    </submittedName>
</protein>
<keyword evidence="2" id="KW-1185">Reference proteome</keyword>
<dbReference type="WBParaSite" id="MBELARI_LOCUS12693">
    <property type="protein sequence ID" value="MBELARI_LOCUS12693"/>
    <property type="gene ID" value="MBELARI_LOCUS12693"/>
</dbReference>
<dbReference type="AlphaFoldDB" id="A0AAF3EFC4"/>
<dbReference type="Proteomes" id="UP000887575">
    <property type="component" value="Unassembled WGS sequence"/>
</dbReference>
<evidence type="ECO:0000313" key="2">
    <source>
        <dbReference type="Proteomes" id="UP000887575"/>
    </source>
</evidence>
<reference evidence="3" key="1">
    <citation type="submission" date="2024-02" db="UniProtKB">
        <authorList>
            <consortium name="WormBaseParasite"/>
        </authorList>
    </citation>
    <scope>IDENTIFICATION</scope>
</reference>
<evidence type="ECO:0000256" key="1">
    <source>
        <dbReference type="SAM" id="Phobius"/>
    </source>
</evidence>